<keyword evidence="2" id="KW-0812">Transmembrane</keyword>
<proteinExistence type="predicted"/>
<comment type="caution">
    <text evidence="4">The sequence shown here is derived from an EMBL/GenBank/DDBJ whole genome shotgun (WGS) entry which is preliminary data.</text>
</comment>
<protein>
    <recommendedName>
        <fullName evidence="3">FHA domain-containing protein</fullName>
    </recommendedName>
</protein>
<gene>
    <name evidence="4" type="ORF">LTR69_009404</name>
</gene>
<feature type="domain" description="FHA" evidence="3">
    <location>
        <begin position="55"/>
        <end position="116"/>
    </location>
</feature>
<evidence type="ECO:0000256" key="1">
    <source>
        <dbReference type="SAM" id="MobiDB-lite"/>
    </source>
</evidence>
<evidence type="ECO:0000256" key="2">
    <source>
        <dbReference type="SAM" id="Phobius"/>
    </source>
</evidence>
<keyword evidence="5" id="KW-1185">Reference proteome</keyword>
<organism evidence="4 5">
    <name type="scientific">Exophiala sideris</name>
    <dbReference type="NCBI Taxonomy" id="1016849"/>
    <lineage>
        <taxon>Eukaryota</taxon>
        <taxon>Fungi</taxon>
        <taxon>Dikarya</taxon>
        <taxon>Ascomycota</taxon>
        <taxon>Pezizomycotina</taxon>
        <taxon>Eurotiomycetes</taxon>
        <taxon>Chaetothyriomycetidae</taxon>
        <taxon>Chaetothyriales</taxon>
        <taxon>Herpotrichiellaceae</taxon>
        <taxon>Exophiala</taxon>
    </lineage>
</organism>
<evidence type="ECO:0000313" key="5">
    <source>
        <dbReference type="Proteomes" id="UP001345691"/>
    </source>
</evidence>
<dbReference type="InterPro" id="IPR008984">
    <property type="entry name" value="SMAD_FHA_dom_sf"/>
</dbReference>
<name>A0ABR0J0N3_9EURO</name>
<keyword evidence="2" id="KW-0472">Membrane</keyword>
<sequence length="612" mass="67060">MVSLALEPQGMTTTPSQPECNQREMITVTVTLRNLDKVDPIPERHIVLKSPSWSVKIGRGTQSGDEQLRPSANNAWFDSRVMSRSHAMIYADPENKTVYIQDTGSMHGTHFSGRTLRMNFPEPLFPHDVVTLGANVTRGSNYFTALNLMVAWTWSDTLTPAVDAASGPSRSICHNTFSADYSEDDFEQDPESDADAYDEEEYDMDAHVQTKAHQEPHFDQERYFAETHVEEVEEREYVQLDDDDDEVEDDEVDVVQDSLREPSIEVVYPPRAFTVPDSDDSDAPSYISSREESVAESPTSSQIEIDEGYERKQHELAHEFASDGNRAETIATTKGPADAPAGAARINPDAEQLGGDVQPQAEAHAVRAPSPSDAAMVKSTSEHLMAAPPFVQNTQDESDIARADAAVEFERSESAWAGHNSVLYENLSSVYSVCGSSLTTATPPWPPSYYDTPYLSNDHPWSEAEPYVTLPPLLPSAQAVDPASIHDTAESSARPLKRKADFITSETSSWDGPWSPELSSKHVEPTHAKQNADFEAETQDVRGPLFEADVPVQSTEVEVPLRKKAKKSKQRSSEHRGNTGGGIFKIAAATIAGMAIGTVGTIIGLASLPPIA</sequence>
<reference evidence="4 5" key="1">
    <citation type="submission" date="2023-08" db="EMBL/GenBank/DDBJ databases">
        <title>Black Yeasts Isolated from many extreme environments.</title>
        <authorList>
            <person name="Coleine C."/>
            <person name="Stajich J.E."/>
            <person name="Selbmann L."/>
        </authorList>
    </citation>
    <scope>NUCLEOTIDE SEQUENCE [LARGE SCALE GENOMIC DNA]</scope>
    <source>
        <strain evidence="4 5">CCFEE 6328</strain>
    </source>
</reference>
<feature type="region of interest" description="Disordered" evidence="1">
    <location>
        <begin position="557"/>
        <end position="581"/>
    </location>
</feature>
<dbReference type="SUPFAM" id="SSF49879">
    <property type="entry name" value="SMAD/FHA domain"/>
    <property type="match status" value="1"/>
</dbReference>
<feature type="region of interest" description="Disordered" evidence="1">
    <location>
        <begin position="271"/>
        <end position="302"/>
    </location>
</feature>
<evidence type="ECO:0000313" key="4">
    <source>
        <dbReference type="EMBL" id="KAK5053446.1"/>
    </source>
</evidence>
<dbReference type="EMBL" id="JAVRRF010000026">
    <property type="protein sequence ID" value="KAK5053446.1"/>
    <property type="molecule type" value="Genomic_DNA"/>
</dbReference>
<evidence type="ECO:0000259" key="3">
    <source>
        <dbReference type="PROSITE" id="PS50006"/>
    </source>
</evidence>
<dbReference type="PROSITE" id="PS50006">
    <property type="entry name" value="FHA_DOMAIN"/>
    <property type="match status" value="1"/>
</dbReference>
<dbReference type="Pfam" id="PF00498">
    <property type="entry name" value="FHA"/>
    <property type="match status" value="1"/>
</dbReference>
<dbReference type="Gene3D" id="2.60.200.20">
    <property type="match status" value="1"/>
</dbReference>
<feature type="transmembrane region" description="Helical" evidence="2">
    <location>
        <begin position="586"/>
        <end position="608"/>
    </location>
</feature>
<keyword evidence="2" id="KW-1133">Transmembrane helix</keyword>
<accession>A0ABR0J0N3</accession>
<dbReference type="Proteomes" id="UP001345691">
    <property type="component" value="Unassembled WGS sequence"/>
</dbReference>
<dbReference type="InterPro" id="IPR000253">
    <property type="entry name" value="FHA_dom"/>
</dbReference>